<evidence type="ECO:0000313" key="4">
    <source>
        <dbReference type="Proteomes" id="UP000505355"/>
    </source>
</evidence>
<dbReference type="Pfam" id="PF08534">
    <property type="entry name" value="Redoxin"/>
    <property type="match status" value="1"/>
</dbReference>
<evidence type="ECO:0000259" key="2">
    <source>
        <dbReference type="PROSITE" id="PS51352"/>
    </source>
</evidence>
<dbReference type="AlphaFoldDB" id="A0A7D4QIG3"/>
<dbReference type="InterPro" id="IPR036249">
    <property type="entry name" value="Thioredoxin-like_sf"/>
</dbReference>
<proteinExistence type="predicted"/>
<gene>
    <name evidence="3" type="ORF">HQ865_04750</name>
</gene>
<evidence type="ECO:0000256" key="1">
    <source>
        <dbReference type="SAM" id="Phobius"/>
    </source>
</evidence>
<feature type="transmembrane region" description="Helical" evidence="1">
    <location>
        <begin position="90"/>
        <end position="110"/>
    </location>
</feature>
<dbReference type="PANTHER" id="PTHR42852">
    <property type="entry name" value="THIOL:DISULFIDE INTERCHANGE PROTEIN DSBE"/>
    <property type="match status" value="1"/>
</dbReference>
<dbReference type="Proteomes" id="UP000505355">
    <property type="component" value="Chromosome"/>
</dbReference>
<dbReference type="SUPFAM" id="SSF52833">
    <property type="entry name" value="Thioredoxin-like"/>
    <property type="match status" value="1"/>
</dbReference>
<keyword evidence="1" id="KW-0472">Membrane</keyword>
<feature type="transmembrane region" description="Helical" evidence="1">
    <location>
        <begin position="152"/>
        <end position="168"/>
    </location>
</feature>
<dbReference type="CDD" id="cd02966">
    <property type="entry name" value="TlpA_like_family"/>
    <property type="match status" value="1"/>
</dbReference>
<feature type="transmembrane region" description="Helical" evidence="1">
    <location>
        <begin position="37"/>
        <end position="55"/>
    </location>
</feature>
<protein>
    <submittedName>
        <fullName evidence="3">TlpA family protein disulfide reductase</fullName>
    </submittedName>
</protein>
<feature type="transmembrane region" description="Helical" evidence="1">
    <location>
        <begin position="122"/>
        <end position="140"/>
    </location>
</feature>
<dbReference type="RefSeq" id="WP_173413786.1">
    <property type="nucleotide sequence ID" value="NZ_CP054139.1"/>
</dbReference>
<reference evidence="3 4" key="1">
    <citation type="submission" date="2020-05" db="EMBL/GenBank/DDBJ databases">
        <title>Mucilaginibacter mali sp. nov.</title>
        <authorList>
            <person name="Kim H.S."/>
            <person name="Lee K.C."/>
            <person name="Suh M.K."/>
            <person name="Kim J.-S."/>
            <person name="Han K.-I."/>
            <person name="Eom M.K."/>
            <person name="Shin Y.K."/>
            <person name="Lee J.-S."/>
        </authorList>
    </citation>
    <scope>NUCLEOTIDE SEQUENCE [LARGE SCALE GENOMIC DNA]</scope>
    <source>
        <strain evidence="3 4">G2-14</strain>
    </source>
</reference>
<feature type="transmembrane region" description="Helical" evidence="1">
    <location>
        <begin position="12"/>
        <end position="31"/>
    </location>
</feature>
<keyword evidence="1" id="KW-0812">Transmembrane</keyword>
<feature type="domain" description="Thioredoxin" evidence="2">
    <location>
        <begin position="188"/>
        <end position="351"/>
    </location>
</feature>
<accession>A0A7D4QIG3</accession>
<organism evidence="3 4">
    <name type="scientific">Mucilaginibacter mali</name>
    <dbReference type="NCBI Taxonomy" id="2740462"/>
    <lineage>
        <taxon>Bacteria</taxon>
        <taxon>Pseudomonadati</taxon>
        <taxon>Bacteroidota</taxon>
        <taxon>Sphingobacteriia</taxon>
        <taxon>Sphingobacteriales</taxon>
        <taxon>Sphingobacteriaceae</taxon>
        <taxon>Mucilaginibacter</taxon>
    </lineage>
</organism>
<dbReference type="EMBL" id="CP054139">
    <property type="protein sequence ID" value="QKJ29090.1"/>
    <property type="molecule type" value="Genomic_DNA"/>
</dbReference>
<dbReference type="PANTHER" id="PTHR42852:SF17">
    <property type="entry name" value="THIOREDOXIN-LIKE PROTEIN HI_1115"/>
    <property type="match status" value="1"/>
</dbReference>
<sequence>MKNTTISLSSYKIILIPVVFLLELSLFFVAVKYFGQQTGVLVASLSIPPIMFFVTKQFFPEVVAPRWLALTFWGFILELSTYPFRGYFGGMQASTLCGFAICLIATFLLIRKDRENTEPWLIALYILIGVSVIQLPVRIYDFTGTLISLPDYLAHVLGVVVGLLLYHRHKIVQTINLSISILLVLFVYFYGYSMWETKLAYGTFTGKVYKKIPVDLRLTDINNTAVTAKKGKLTIMDLWFVRCGACFEAFPEFQKYYNQHKNNPNLQFYTVNQPSSGENVSESFKMLKQRGYTFPMATAGYDNTMVRSLGIRAFPTTIVIDQQGFVVYEGDTKGAMATVNNLLQGGISMAE</sequence>
<keyword evidence="1" id="KW-1133">Transmembrane helix</keyword>
<dbReference type="GO" id="GO:0016491">
    <property type="term" value="F:oxidoreductase activity"/>
    <property type="evidence" value="ECO:0007669"/>
    <property type="project" value="InterPro"/>
</dbReference>
<feature type="transmembrane region" description="Helical" evidence="1">
    <location>
        <begin position="175"/>
        <end position="195"/>
    </location>
</feature>
<evidence type="ECO:0000313" key="3">
    <source>
        <dbReference type="EMBL" id="QKJ29090.1"/>
    </source>
</evidence>
<name>A0A7D4QIG3_9SPHI</name>
<dbReference type="Gene3D" id="3.40.30.10">
    <property type="entry name" value="Glutaredoxin"/>
    <property type="match status" value="1"/>
</dbReference>
<dbReference type="InterPro" id="IPR013740">
    <property type="entry name" value="Redoxin"/>
</dbReference>
<feature type="transmembrane region" description="Helical" evidence="1">
    <location>
        <begin position="67"/>
        <end position="84"/>
    </location>
</feature>
<keyword evidence="4" id="KW-1185">Reference proteome</keyword>
<dbReference type="InterPro" id="IPR013766">
    <property type="entry name" value="Thioredoxin_domain"/>
</dbReference>
<dbReference type="KEGG" id="mmab:HQ865_04750"/>
<dbReference type="PROSITE" id="PS51352">
    <property type="entry name" value="THIOREDOXIN_2"/>
    <property type="match status" value="1"/>
</dbReference>
<dbReference type="InterPro" id="IPR050553">
    <property type="entry name" value="Thioredoxin_ResA/DsbE_sf"/>
</dbReference>